<evidence type="ECO:0000256" key="1">
    <source>
        <dbReference type="ARBA" id="ARBA00004127"/>
    </source>
</evidence>
<organism evidence="9 10">
    <name type="scientific">Hermanssonia centrifuga</name>
    <dbReference type="NCBI Taxonomy" id="98765"/>
    <lineage>
        <taxon>Eukaryota</taxon>
        <taxon>Fungi</taxon>
        <taxon>Dikarya</taxon>
        <taxon>Basidiomycota</taxon>
        <taxon>Agaricomycotina</taxon>
        <taxon>Agaricomycetes</taxon>
        <taxon>Polyporales</taxon>
        <taxon>Meruliaceae</taxon>
        <taxon>Hermanssonia</taxon>
    </lineage>
</organism>
<dbReference type="InterPro" id="IPR011701">
    <property type="entry name" value="MFS"/>
</dbReference>
<feature type="transmembrane region" description="Helical" evidence="7">
    <location>
        <begin position="109"/>
        <end position="126"/>
    </location>
</feature>
<comment type="subcellular location">
    <subcellularLocation>
        <location evidence="1">Endomembrane system</location>
        <topology evidence="1">Multi-pass membrane protein</topology>
    </subcellularLocation>
</comment>
<dbReference type="InterPro" id="IPR051788">
    <property type="entry name" value="MFS_Transporter"/>
</dbReference>
<keyword evidence="10" id="KW-1185">Reference proteome</keyword>
<dbReference type="Pfam" id="PF07690">
    <property type="entry name" value="MFS_1"/>
    <property type="match status" value="1"/>
</dbReference>
<evidence type="ECO:0000256" key="7">
    <source>
        <dbReference type="SAM" id="Phobius"/>
    </source>
</evidence>
<proteinExistence type="inferred from homology"/>
<feature type="transmembrane region" description="Helical" evidence="7">
    <location>
        <begin position="42"/>
        <end position="68"/>
    </location>
</feature>
<keyword evidence="5 7" id="KW-1133">Transmembrane helix</keyword>
<dbReference type="STRING" id="98765.A0A2R6PN93"/>
<dbReference type="AlphaFoldDB" id="A0A2R6PN93"/>
<feature type="transmembrane region" description="Helical" evidence="7">
    <location>
        <begin position="194"/>
        <end position="215"/>
    </location>
</feature>
<keyword evidence="4 7" id="KW-0812">Transmembrane</keyword>
<dbReference type="PROSITE" id="PS50850">
    <property type="entry name" value="MFS"/>
    <property type="match status" value="1"/>
</dbReference>
<dbReference type="GO" id="GO:0012505">
    <property type="term" value="C:endomembrane system"/>
    <property type="evidence" value="ECO:0007669"/>
    <property type="project" value="UniProtKB-SubCell"/>
</dbReference>
<comment type="similarity">
    <text evidence="2">Belongs to the major facilitator superfamily.</text>
</comment>
<feature type="domain" description="Major facilitator superfamily (MFS) profile" evidence="8">
    <location>
        <begin position="42"/>
        <end position="223"/>
    </location>
</feature>
<dbReference type="Gene3D" id="1.20.1250.20">
    <property type="entry name" value="MFS general substrate transporter like domains"/>
    <property type="match status" value="1"/>
</dbReference>
<dbReference type="InterPro" id="IPR020846">
    <property type="entry name" value="MFS_dom"/>
</dbReference>
<evidence type="ECO:0000313" key="9">
    <source>
        <dbReference type="EMBL" id="PSR93797.1"/>
    </source>
</evidence>
<evidence type="ECO:0000256" key="6">
    <source>
        <dbReference type="ARBA" id="ARBA00023136"/>
    </source>
</evidence>
<gene>
    <name evidence="9" type="ORF">PHLCEN_2v4692</name>
</gene>
<protein>
    <recommendedName>
        <fullName evidence="8">Major facilitator superfamily (MFS) profile domain-containing protein</fullName>
    </recommendedName>
</protein>
<evidence type="ECO:0000256" key="4">
    <source>
        <dbReference type="ARBA" id="ARBA00022692"/>
    </source>
</evidence>
<reference evidence="9 10" key="1">
    <citation type="submission" date="2018-02" db="EMBL/GenBank/DDBJ databases">
        <title>Genome sequence of the basidiomycete white-rot fungus Phlebia centrifuga.</title>
        <authorList>
            <person name="Granchi Z."/>
            <person name="Peng M."/>
            <person name="de Vries R.P."/>
            <person name="Hilden K."/>
            <person name="Makela M.R."/>
            <person name="Grigoriev I."/>
            <person name="Riley R."/>
        </authorList>
    </citation>
    <scope>NUCLEOTIDE SEQUENCE [LARGE SCALE GENOMIC DNA]</scope>
    <source>
        <strain evidence="9 10">FBCC195</strain>
    </source>
</reference>
<dbReference type="PANTHER" id="PTHR23514:SF3">
    <property type="entry name" value="BYPASS OF STOP CODON PROTEIN 6"/>
    <property type="match status" value="1"/>
</dbReference>
<keyword evidence="6 7" id="KW-0472">Membrane</keyword>
<dbReference type="GO" id="GO:0016020">
    <property type="term" value="C:membrane"/>
    <property type="evidence" value="ECO:0007669"/>
    <property type="project" value="TreeGrafter"/>
</dbReference>
<feature type="transmembrane region" description="Helical" evidence="7">
    <location>
        <begin position="166"/>
        <end position="187"/>
    </location>
</feature>
<evidence type="ECO:0000259" key="8">
    <source>
        <dbReference type="PROSITE" id="PS50850"/>
    </source>
</evidence>
<dbReference type="SUPFAM" id="SSF103473">
    <property type="entry name" value="MFS general substrate transporter"/>
    <property type="match status" value="1"/>
</dbReference>
<feature type="transmembrane region" description="Helical" evidence="7">
    <location>
        <begin position="80"/>
        <end position="103"/>
    </location>
</feature>
<dbReference type="GO" id="GO:0022857">
    <property type="term" value="F:transmembrane transporter activity"/>
    <property type="evidence" value="ECO:0007669"/>
    <property type="project" value="InterPro"/>
</dbReference>
<dbReference type="PANTHER" id="PTHR23514">
    <property type="entry name" value="BYPASS OF STOP CODON PROTEIN 6"/>
    <property type="match status" value="1"/>
</dbReference>
<keyword evidence="3" id="KW-0813">Transport</keyword>
<evidence type="ECO:0000256" key="3">
    <source>
        <dbReference type="ARBA" id="ARBA00022448"/>
    </source>
</evidence>
<dbReference type="InterPro" id="IPR036259">
    <property type="entry name" value="MFS_trans_sf"/>
</dbReference>
<dbReference type="OrthoDB" id="413079at2759"/>
<accession>A0A2R6PN93</accession>
<dbReference type="Proteomes" id="UP000186601">
    <property type="component" value="Unassembled WGS sequence"/>
</dbReference>
<dbReference type="FunFam" id="1.20.1250.20:FF:000286">
    <property type="entry name" value="MFS efflux transporter"/>
    <property type="match status" value="1"/>
</dbReference>
<comment type="caution">
    <text evidence="9">The sequence shown here is derived from an EMBL/GenBank/DDBJ whole genome shotgun (WGS) entry which is preliminary data.</text>
</comment>
<evidence type="ECO:0000313" key="10">
    <source>
        <dbReference type="Proteomes" id="UP000186601"/>
    </source>
</evidence>
<evidence type="ECO:0000256" key="2">
    <source>
        <dbReference type="ARBA" id="ARBA00008335"/>
    </source>
</evidence>
<dbReference type="EMBL" id="MLYV02000468">
    <property type="protein sequence ID" value="PSR93797.1"/>
    <property type="molecule type" value="Genomic_DNA"/>
</dbReference>
<feature type="transmembrane region" description="Helical" evidence="7">
    <location>
        <begin position="133"/>
        <end position="154"/>
    </location>
</feature>
<evidence type="ECO:0000256" key="5">
    <source>
        <dbReference type="ARBA" id="ARBA00022989"/>
    </source>
</evidence>
<name>A0A2R6PN93_9APHY</name>
<sequence>MNVPVFVLGWLAFRNLHSLPQQATDGLGSGSSLRDTLKSRAVWTLAIFLMLYVGAEESLGGWIVTYILEVRKGSAEGASWVASAFYLGLAIGRIALPTLNIFLGERRAVFVYILLAVALECLAWFLPFLASTAVCTALVGVAISTFYAAAITTGGKLIPRRMHADAFSLMSAVGQSGSAFWPLVVGIMSTKQGIWVVEPTVIALLGAQGVCWWLVPKVERRIE</sequence>